<gene>
    <name evidence="1" type="ORF">SPARVUS_LOCUS12254674</name>
</gene>
<dbReference type="Proteomes" id="UP001162483">
    <property type="component" value="Unassembled WGS sequence"/>
</dbReference>
<reference evidence="1" key="1">
    <citation type="submission" date="2023-05" db="EMBL/GenBank/DDBJ databases">
        <authorList>
            <person name="Stuckert A."/>
        </authorList>
    </citation>
    <scope>NUCLEOTIDE SEQUENCE</scope>
</reference>
<comment type="caution">
    <text evidence="1">The sequence shown here is derived from an EMBL/GenBank/DDBJ whole genome shotgun (WGS) entry which is preliminary data.</text>
</comment>
<name>A0ABN9FPH3_9NEOB</name>
<organism evidence="1 2">
    <name type="scientific">Staurois parvus</name>
    <dbReference type="NCBI Taxonomy" id="386267"/>
    <lineage>
        <taxon>Eukaryota</taxon>
        <taxon>Metazoa</taxon>
        <taxon>Chordata</taxon>
        <taxon>Craniata</taxon>
        <taxon>Vertebrata</taxon>
        <taxon>Euteleostomi</taxon>
        <taxon>Amphibia</taxon>
        <taxon>Batrachia</taxon>
        <taxon>Anura</taxon>
        <taxon>Neobatrachia</taxon>
        <taxon>Ranoidea</taxon>
        <taxon>Ranidae</taxon>
        <taxon>Staurois</taxon>
    </lineage>
</organism>
<dbReference type="EMBL" id="CATNWA010017028">
    <property type="protein sequence ID" value="CAI9597421.1"/>
    <property type="molecule type" value="Genomic_DNA"/>
</dbReference>
<accession>A0ABN9FPH3</accession>
<evidence type="ECO:0000313" key="1">
    <source>
        <dbReference type="EMBL" id="CAI9597421.1"/>
    </source>
</evidence>
<keyword evidence="2" id="KW-1185">Reference proteome</keyword>
<proteinExistence type="predicted"/>
<protein>
    <submittedName>
        <fullName evidence="1">Uncharacterized protein</fullName>
    </submittedName>
</protein>
<evidence type="ECO:0000313" key="2">
    <source>
        <dbReference type="Proteomes" id="UP001162483"/>
    </source>
</evidence>
<sequence length="70" mass="7793">MLCIALGAARPWKPIPCSSLHTDRLCRQLATIAHCALQHALTPPCHFTWPTTLWLCCNCSQLVPLCYNTS</sequence>